<organism evidence="12 13">
    <name type="scientific">Paenibacillus antarcticus</name>
    <dbReference type="NCBI Taxonomy" id="253703"/>
    <lineage>
        <taxon>Bacteria</taxon>
        <taxon>Bacillati</taxon>
        <taxon>Bacillota</taxon>
        <taxon>Bacilli</taxon>
        <taxon>Bacillales</taxon>
        <taxon>Paenibacillaceae</taxon>
        <taxon>Paenibacillus</taxon>
    </lineage>
</organism>
<accession>A0A168R4W2</accession>
<keyword evidence="5" id="KW-0125">Carotenoid biosynthesis</keyword>
<dbReference type="GO" id="GO:0005886">
    <property type="term" value="C:plasma membrane"/>
    <property type="evidence" value="ECO:0007669"/>
    <property type="project" value="UniProtKB-SubCell"/>
</dbReference>
<feature type="domain" description="Glycosyltransferase 2-like" evidence="11">
    <location>
        <begin position="17"/>
        <end position="120"/>
    </location>
</feature>
<dbReference type="PANTHER" id="PTHR43646:SF2">
    <property type="entry name" value="GLYCOSYLTRANSFERASE 2-LIKE DOMAIN-CONTAINING PROTEIN"/>
    <property type="match status" value="1"/>
</dbReference>
<evidence type="ECO:0000256" key="2">
    <source>
        <dbReference type="ARBA" id="ARBA00022475"/>
    </source>
</evidence>
<proteinExistence type="inferred from homology"/>
<dbReference type="Pfam" id="PF00535">
    <property type="entry name" value="Glycos_transf_2"/>
    <property type="match status" value="1"/>
</dbReference>
<evidence type="ECO:0000256" key="8">
    <source>
        <dbReference type="ARBA" id="ARBA00037904"/>
    </source>
</evidence>
<protein>
    <recommendedName>
        <fullName evidence="10">4,4'-diaponeurosporenoate glycosyltransferase</fullName>
    </recommendedName>
</protein>
<name>A0A168R4W2_9BACL</name>
<dbReference type="SUPFAM" id="SSF53448">
    <property type="entry name" value="Nucleotide-diphospho-sugar transferases"/>
    <property type="match status" value="1"/>
</dbReference>
<comment type="caution">
    <text evidence="12">The sequence shown here is derived from an EMBL/GenBank/DDBJ whole genome shotgun (WGS) entry which is preliminary data.</text>
</comment>
<keyword evidence="4 12" id="KW-0808">Transferase</keyword>
<dbReference type="GO" id="GO:0016757">
    <property type="term" value="F:glycosyltransferase activity"/>
    <property type="evidence" value="ECO:0007669"/>
    <property type="project" value="UniProtKB-KW"/>
</dbReference>
<dbReference type="GO" id="GO:0016117">
    <property type="term" value="P:carotenoid biosynthetic process"/>
    <property type="evidence" value="ECO:0007669"/>
    <property type="project" value="UniProtKB-KW"/>
</dbReference>
<keyword evidence="6" id="KW-0472">Membrane</keyword>
<comment type="subcellular location">
    <subcellularLocation>
        <location evidence="1">Cell membrane</location>
    </subcellularLocation>
</comment>
<dbReference type="InterPro" id="IPR029044">
    <property type="entry name" value="Nucleotide-diphossugar_trans"/>
</dbReference>
<evidence type="ECO:0000256" key="4">
    <source>
        <dbReference type="ARBA" id="ARBA00022679"/>
    </source>
</evidence>
<dbReference type="EMBL" id="LVJI01000001">
    <property type="protein sequence ID" value="OAB48593.1"/>
    <property type="molecule type" value="Genomic_DNA"/>
</dbReference>
<dbReference type="AlphaFoldDB" id="A0A168R4W2"/>
<evidence type="ECO:0000256" key="3">
    <source>
        <dbReference type="ARBA" id="ARBA00022676"/>
    </source>
</evidence>
<gene>
    <name evidence="12" type="ORF">PBAT_00380</name>
</gene>
<evidence type="ECO:0000313" key="12">
    <source>
        <dbReference type="EMBL" id="OAB48593.1"/>
    </source>
</evidence>
<sequence length="254" mass="27706">MKNKQVSIRNHQLPVVSVIIPALNERRTIEAVIREAARVHPSTEVIVITNGSTDGTDRIANRLGAIVIHGEDPLGHDVGRFVGAKAAKGKVLLFIDGDMVIPSFQLAPFVRAVLSGVDVALNDYRGPIHQIPVHRVILSKHALNVMLGRADLKGASLTTVPHAISRRALKEIGAESLTIPPLAQTIAVSKGLKVKLVHSIQVGKLNPRRVKKNEVDPLEAMITGDHLEAINWLLKQKGSRAGYSDLERKRDKVR</sequence>
<evidence type="ECO:0000256" key="6">
    <source>
        <dbReference type="ARBA" id="ARBA00023136"/>
    </source>
</evidence>
<evidence type="ECO:0000259" key="11">
    <source>
        <dbReference type="Pfam" id="PF00535"/>
    </source>
</evidence>
<dbReference type="Proteomes" id="UP000077355">
    <property type="component" value="Unassembled WGS sequence"/>
</dbReference>
<keyword evidence="13" id="KW-1185">Reference proteome</keyword>
<dbReference type="Gene3D" id="3.90.550.10">
    <property type="entry name" value="Spore Coat Polysaccharide Biosynthesis Protein SpsA, Chain A"/>
    <property type="match status" value="1"/>
</dbReference>
<keyword evidence="2" id="KW-1003">Cell membrane</keyword>
<keyword evidence="3" id="KW-0328">Glycosyltransferase</keyword>
<comment type="function">
    <text evidence="7">Catalyzes the glycosylation of 4,4'-diaponeurosporenoate, i.e. the esterification of glucose at the C1'' position with the carboxyl group of 4,4'-diaponeurosporenic acid, to form glycosyl-4,4'-diaponeurosporenoate. This is a step in the biosynthesis of staphyloxanthin, an orange pigment present in most staphylococci strains.</text>
</comment>
<evidence type="ECO:0000256" key="7">
    <source>
        <dbReference type="ARBA" id="ARBA00037281"/>
    </source>
</evidence>
<evidence type="ECO:0000256" key="10">
    <source>
        <dbReference type="ARBA" id="ARBA00040345"/>
    </source>
</evidence>
<evidence type="ECO:0000256" key="9">
    <source>
        <dbReference type="ARBA" id="ARBA00038120"/>
    </source>
</evidence>
<dbReference type="PANTHER" id="PTHR43646">
    <property type="entry name" value="GLYCOSYLTRANSFERASE"/>
    <property type="match status" value="1"/>
</dbReference>
<evidence type="ECO:0000256" key="1">
    <source>
        <dbReference type="ARBA" id="ARBA00004236"/>
    </source>
</evidence>
<comment type="pathway">
    <text evidence="8">Carotenoid biosynthesis; staphyloxanthin biosynthesis; staphyloxanthin from farnesyl diphosphate: step 4/5.</text>
</comment>
<dbReference type="InterPro" id="IPR001173">
    <property type="entry name" value="Glyco_trans_2-like"/>
</dbReference>
<evidence type="ECO:0000313" key="13">
    <source>
        <dbReference type="Proteomes" id="UP000077355"/>
    </source>
</evidence>
<comment type="similarity">
    <text evidence="9">Belongs to the glycosyltransferase 2 family. CrtQ subfamily.</text>
</comment>
<evidence type="ECO:0000256" key="5">
    <source>
        <dbReference type="ARBA" id="ARBA00022746"/>
    </source>
</evidence>
<reference evidence="12 13" key="1">
    <citation type="submission" date="2016-03" db="EMBL/GenBank/DDBJ databases">
        <title>Draft genome sequence of Paenibacillus antarcticus CECT 5836.</title>
        <authorList>
            <person name="Shin S.-K."/>
            <person name="Yi H."/>
        </authorList>
    </citation>
    <scope>NUCLEOTIDE SEQUENCE [LARGE SCALE GENOMIC DNA]</scope>
    <source>
        <strain evidence="12 13">CECT 5836</strain>
    </source>
</reference>